<dbReference type="EMBL" id="AP012050">
    <property type="protein sequence ID" value="BAM47661.1"/>
    <property type="molecule type" value="Genomic_DNA"/>
</dbReference>
<dbReference type="RefSeq" id="WP_015010259.1">
    <property type="nucleotide sequence ID" value="NC_018704.1"/>
</dbReference>
<dbReference type="eggNOG" id="COG4840">
    <property type="taxonomic scope" value="Bacteria"/>
</dbReference>
<evidence type="ECO:0000313" key="2">
    <source>
        <dbReference type="Proteomes" id="UP000006294"/>
    </source>
</evidence>
<name>K0J4K2_AMPXN</name>
<accession>K0J4K2</accession>
<dbReference type="Proteomes" id="UP000006294">
    <property type="component" value="Chromosome"/>
</dbReference>
<dbReference type="Pfam" id="PF06569">
    <property type="entry name" value="DUF1128"/>
    <property type="match status" value="1"/>
</dbReference>
<dbReference type="AlphaFoldDB" id="K0J4K2"/>
<keyword evidence="2" id="KW-1185">Reference proteome</keyword>
<proteinExistence type="predicted"/>
<dbReference type="OrthoDB" id="2361695at2"/>
<protein>
    <submittedName>
        <fullName evidence="1">Uncharacterized protein</fullName>
    </submittedName>
</protein>
<dbReference type="STRING" id="698758.AXY_15290"/>
<organism evidence="1 2">
    <name type="scientific">Amphibacillus xylanus (strain ATCC 51415 / DSM 6626 / JCM 7361 / LMG 17667 / NBRC 15112 / Ep01)</name>
    <dbReference type="NCBI Taxonomy" id="698758"/>
    <lineage>
        <taxon>Bacteria</taxon>
        <taxon>Bacillati</taxon>
        <taxon>Bacillota</taxon>
        <taxon>Bacilli</taxon>
        <taxon>Bacillales</taxon>
        <taxon>Bacillaceae</taxon>
        <taxon>Amphibacillus</taxon>
    </lineage>
</organism>
<gene>
    <name evidence="1" type="ordered locus">AXY_15290</name>
</gene>
<dbReference type="HOGENOM" id="CLU_199533_1_0_9"/>
<sequence>MNLSEANQKNLAYMLDSIGKQLDVANPSLLDPEDYNIDKYDDLKWLYDFVVNKNNISIAEKEAFIEELATIRK</sequence>
<dbReference type="KEGG" id="axl:AXY_15290"/>
<dbReference type="InterPro" id="IPR009507">
    <property type="entry name" value="UPF0435"/>
</dbReference>
<evidence type="ECO:0000313" key="1">
    <source>
        <dbReference type="EMBL" id="BAM47661.1"/>
    </source>
</evidence>
<reference evidence="1 2" key="1">
    <citation type="submission" date="2011-01" db="EMBL/GenBank/DDBJ databases">
        <title>Whole genome sequence of Amphibacillus xylinus NBRC 15112.</title>
        <authorList>
            <person name="Nakazawa H."/>
            <person name="Katano Y."/>
            <person name="Nakamura S."/>
            <person name="Sasagawa M."/>
            <person name="Fukada J."/>
            <person name="Arai T."/>
            <person name="Sasakura N."/>
            <person name="Mochizuki D."/>
            <person name="Hosoyama A."/>
            <person name="Harada K."/>
            <person name="Horikawa H."/>
            <person name="Kato Y."/>
            <person name="Harada T."/>
            <person name="Sasaki K."/>
            <person name="Sekiguchi M."/>
            <person name="Hodoyama M."/>
            <person name="Nishiko R."/>
            <person name="Narita H."/>
            <person name="Hanamaki A."/>
            <person name="Hata C."/>
            <person name="Konno Y."/>
            <person name="Niimura Y."/>
            <person name="Yamazaki S."/>
            <person name="Fujita N."/>
        </authorList>
    </citation>
    <scope>NUCLEOTIDE SEQUENCE [LARGE SCALE GENOMIC DNA]</scope>
    <source>
        <strain evidence="2">ATCC 51415 / DSM 6626 / JCM 7361 / LMG 17667 / NBRC 15112 / Ep01</strain>
    </source>
</reference>